<name>A0A1C5AUD7_9ACTN</name>
<evidence type="ECO:0000259" key="1">
    <source>
        <dbReference type="Pfam" id="PF04149"/>
    </source>
</evidence>
<evidence type="ECO:0000313" key="2">
    <source>
        <dbReference type="EMBL" id="SCF48783.1"/>
    </source>
</evidence>
<evidence type="ECO:0000313" key="3">
    <source>
        <dbReference type="Proteomes" id="UP000198797"/>
    </source>
</evidence>
<dbReference type="OrthoDB" id="4560027at2"/>
<dbReference type="RefSeq" id="WP_091253762.1">
    <property type="nucleotide sequence ID" value="NZ_FMCU01000028.1"/>
</dbReference>
<dbReference type="AlphaFoldDB" id="A0A1C5AUD7"/>
<reference evidence="3" key="1">
    <citation type="submission" date="2016-06" db="EMBL/GenBank/DDBJ databases">
        <authorList>
            <person name="Varghese N."/>
            <person name="Submissions Spin"/>
        </authorList>
    </citation>
    <scope>NUCLEOTIDE SEQUENCE [LARGE SCALE GENOMIC DNA]</scope>
    <source>
        <strain evidence="3">DSM 44100</strain>
    </source>
</reference>
<sequence length="66" mass="7070">MNSAMFGPWRKSTRSGGADNCVEVATAPDRHIGVRDSKNPHGGVLVFGPDVWSAFVEGVREGEVDL</sequence>
<accession>A0A1C5AUD7</accession>
<keyword evidence="3" id="KW-1185">Reference proteome</keyword>
<feature type="domain" description="DUF397" evidence="1">
    <location>
        <begin position="9"/>
        <end position="60"/>
    </location>
</feature>
<protein>
    <recommendedName>
        <fullName evidence="1">DUF397 domain-containing protein</fullName>
    </recommendedName>
</protein>
<gene>
    <name evidence="2" type="ORF">GA0070216_12852</name>
</gene>
<dbReference type="EMBL" id="FMCU01000028">
    <property type="protein sequence ID" value="SCF48783.1"/>
    <property type="molecule type" value="Genomic_DNA"/>
</dbReference>
<proteinExistence type="predicted"/>
<dbReference type="InterPro" id="IPR007278">
    <property type="entry name" value="DUF397"/>
</dbReference>
<organism evidence="2 3">
    <name type="scientific">Micromonospora matsumotoense</name>
    <dbReference type="NCBI Taxonomy" id="121616"/>
    <lineage>
        <taxon>Bacteria</taxon>
        <taxon>Bacillati</taxon>
        <taxon>Actinomycetota</taxon>
        <taxon>Actinomycetes</taxon>
        <taxon>Micromonosporales</taxon>
        <taxon>Micromonosporaceae</taxon>
        <taxon>Micromonospora</taxon>
    </lineage>
</organism>
<dbReference type="Proteomes" id="UP000198797">
    <property type="component" value="Unassembled WGS sequence"/>
</dbReference>
<dbReference type="STRING" id="121616.GA0070216_12852"/>
<dbReference type="Pfam" id="PF04149">
    <property type="entry name" value="DUF397"/>
    <property type="match status" value="1"/>
</dbReference>